<reference evidence="2 3" key="1">
    <citation type="submission" date="2018-11" db="EMBL/GenBank/DDBJ databases">
        <title>Micromonospora sp. PPF5-17, a new actinomycetes isolated from a hot spring soil.</title>
        <authorList>
            <person name="Thawai C."/>
        </authorList>
    </citation>
    <scope>NUCLEOTIDE SEQUENCE [LARGE SCALE GENOMIC DNA]</scope>
    <source>
        <strain evidence="2 3">PPF5-17</strain>
    </source>
</reference>
<dbReference type="Proteomes" id="UP000280698">
    <property type="component" value="Unassembled WGS sequence"/>
</dbReference>
<evidence type="ECO:0000313" key="3">
    <source>
        <dbReference type="Proteomes" id="UP000280698"/>
    </source>
</evidence>
<dbReference type="Gene3D" id="2.60.40.780">
    <property type="entry name" value="von Hippel-Lindau disease tumour suppressor, beta domain"/>
    <property type="match status" value="1"/>
</dbReference>
<dbReference type="InterPro" id="IPR024053">
    <property type="entry name" value="VHL_beta_dom"/>
</dbReference>
<dbReference type="InterPro" id="IPR036208">
    <property type="entry name" value="VHL_sf"/>
</dbReference>
<dbReference type="InterPro" id="IPR037140">
    <property type="entry name" value="VHL_beta_dom_sf"/>
</dbReference>
<dbReference type="SUPFAM" id="SSF49468">
    <property type="entry name" value="VHL"/>
    <property type="match status" value="1"/>
</dbReference>
<evidence type="ECO:0000313" key="2">
    <source>
        <dbReference type="EMBL" id="RNM01968.1"/>
    </source>
</evidence>
<evidence type="ECO:0000259" key="1">
    <source>
        <dbReference type="Pfam" id="PF01847"/>
    </source>
</evidence>
<comment type="caution">
    <text evidence="2">The sequence shown here is derived from an EMBL/GenBank/DDBJ whole genome shotgun (WGS) entry which is preliminary data.</text>
</comment>
<keyword evidence="3" id="KW-1185">Reference proteome</keyword>
<sequence length="80" mass="8955">MRSAGGGPETFIDFANARSEPAVVHWLDYGGQRRQYAVLQPGEGYRQQTYVGHPWVVTTVRGVGLVCFLPDHRTLRAVVR</sequence>
<feature type="domain" description="von Hippel-Lindau disease tumour suppressor beta" evidence="1">
    <location>
        <begin position="21"/>
        <end position="57"/>
    </location>
</feature>
<gene>
    <name evidence="2" type="ORF">EFE23_00370</name>
</gene>
<protein>
    <recommendedName>
        <fullName evidence="1">von Hippel-Lindau disease tumour suppressor beta domain-containing protein</fullName>
    </recommendedName>
</protein>
<name>A0ABX9WMT2_9ACTN</name>
<organism evidence="2 3">
    <name type="scientific">Micromonospora solifontis</name>
    <dbReference type="NCBI Taxonomy" id="2487138"/>
    <lineage>
        <taxon>Bacteria</taxon>
        <taxon>Bacillati</taxon>
        <taxon>Actinomycetota</taxon>
        <taxon>Actinomycetes</taxon>
        <taxon>Micromonosporales</taxon>
        <taxon>Micromonosporaceae</taxon>
        <taxon>Micromonospora</taxon>
    </lineage>
</organism>
<accession>A0ABX9WMT2</accession>
<dbReference type="EMBL" id="RJLN01000001">
    <property type="protein sequence ID" value="RNM01968.1"/>
    <property type="molecule type" value="Genomic_DNA"/>
</dbReference>
<proteinExistence type="predicted"/>
<dbReference type="Pfam" id="PF01847">
    <property type="entry name" value="VHL"/>
    <property type="match status" value="1"/>
</dbReference>